<keyword evidence="3" id="KW-1185">Reference proteome</keyword>
<dbReference type="InterPro" id="IPR008620">
    <property type="entry name" value="FixH"/>
</dbReference>
<evidence type="ECO:0000256" key="1">
    <source>
        <dbReference type="SAM" id="Phobius"/>
    </source>
</evidence>
<reference evidence="2 3" key="1">
    <citation type="submission" date="2021-08" db="EMBL/GenBank/DDBJ databases">
        <title>Comparative Genomics Analysis of the Genus Qipengyuania Reveals Extensive Genetic Diversity and Metabolic Versatility, Including the Description of Fifteen Novel Species.</title>
        <authorList>
            <person name="Liu Y."/>
        </authorList>
    </citation>
    <scope>NUCLEOTIDE SEQUENCE [LARGE SCALE GENOMIC DNA]</scope>
    <source>
        <strain evidence="2 3">GH25</strain>
    </source>
</reference>
<gene>
    <name evidence="2" type="ORF">K3177_13605</name>
</gene>
<dbReference type="Proteomes" id="UP000776651">
    <property type="component" value="Unassembled WGS sequence"/>
</dbReference>
<dbReference type="Pfam" id="PF05751">
    <property type="entry name" value="FixH"/>
    <property type="match status" value="1"/>
</dbReference>
<name>A0ABS7JHP8_9SPHN</name>
<keyword evidence="1" id="KW-0472">Membrane</keyword>
<keyword evidence="1" id="KW-0812">Transmembrane</keyword>
<dbReference type="EMBL" id="JAIGNQ010000004">
    <property type="protein sequence ID" value="MBX7489553.1"/>
    <property type="molecule type" value="Genomic_DNA"/>
</dbReference>
<evidence type="ECO:0000313" key="3">
    <source>
        <dbReference type="Proteomes" id="UP000776651"/>
    </source>
</evidence>
<organism evidence="2 3">
    <name type="scientific">Qipengyuania pacifica</name>
    <dbReference type="NCBI Taxonomy" id="2860199"/>
    <lineage>
        <taxon>Bacteria</taxon>
        <taxon>Pseudomonadati</taxon>
        <taxon>Pseudomonadota</taxon>
        <taxon>Alphaproteobacteria</taxon>
        <taxon>Sphingomonadales</taxon>
        <taxon>Erythrobacteraceae</taxon>
        <taxon>Qipengyuania</taxon>
    </lineage>
</organism>
<protein>
    <submittedName>
        <fullName evidence="2">FixH family protein</fullName>
    </submittedName>
</protein>
<proteinExistence type="predicted"/>
<keyword evidence="1" id="KW-1133">Transmembrane helix</keyword>
<accession>A0ABS7JHP8</accession>
<comment type="caution">
    <text evidence="2">The sequence shown here is derived from an EMBL/GenBank/DDBJ whole genome shotgun (WGS) entry which is preliminary data.</text>
</comment>
<sequence>MQRPFTGKHMAAILVGGFAIVIAVNFYMASLAVGGFGGVVVENSYVASQKFNGWLEDARAAEELGYSAELSRAEDGRLIVTTTGVPGNAKLSASLRRPLGQPEDRAMTFERLADETYTSADTLPSGRWIARLAIEHGDTRWVEETELQ</sequence>
<feature type="transmembrane region" description="Helical" evidence="1">
    <location>
        <begin position="12"/>
        <end position="41"/>
    </location>
</feature>
<evidence type="ECO:0000313" key="2">
    <source>
        <dbReference type="EMBL" id="MBX7489553.1"/>
    </source>
</evidence>